<protein>
    <recommendedName>
        <fullName evidence="4">PASTA domain-containing protein</fullName>
    </recommendedName>
</protein>
<dbReference type="Proteomes" id="UP001500523">
    <property type="component" value="Unassembled WGS sequence"/>
</dbReference>
<keyword evidence="3" id="KW-1185">Reference proteome</keyword>
<gene>
    <name evidence="2" type="ORF">GCM10022268_06290</name>
</gene>
<evidence type="ECO:0008006" key="4">
    <source>
        <dbReference type="Google" id="ProtNLM"/>
    </source>
</evidence>
<organism evidence="2 3">
    <name type="scientific">Sphingomonas cynarae</name>
    <dbReference type="NCBI Taxonomy" id="930197"/>
    <lineage>
        <taxon>Bacteria</taxon>
        <taxon>Pseudomonadati</taxon>
        <taxon>Pseudomonadota</taxon>
        <taxon>Alphaproteobacteria</taxon>
        <taxon>Sphingomonadales</taxon>
        <taxon>Sphingomonadaceae</taxon>
        <taxon>Sphingomonas</taxon>
    </lineage>
</organism>
<proteinExistence type="predicted"/>
<evidence type="ECO:0000256" key="1">
    <source>
        <dbReference type="SAM" id="SignalP"/>
    </source>
</evidence>
<reference evidence="3" key="1">
    <citation type="journal article" date="2019" name="Int. J. Syst. Evol. Microbiol.">
        <title>The Global Catalogue of Microorganisms (GCM) 10K type strain sequencing project: providing services to taxonomists for standard genome sequencing and annotation.</title>
        <authorList>
            <consortium name="The Broad Institute Genomics Platform"/>
            <consortium name="The Broad Institute Genome Sequencing Center for Infectious Disease"/>
            <person name="Wu L."/>
            <person name="Ma J."/>
        </authorList>
    </citation>
    <scope>NUCLEOTIDE SEQUENCE [LARGE SCALE GENOMIC DNA]</scope>
    <source>
        <strain evidence="3">JCM 17498</strain>
    </source>
</reference>
<feature type="signal peptide" evidence="1">
    <location>
        <begin position="1"/>
        <end position="22"/>
    </location>
</feature>
<dbReference type="PROSITE" id="PS51257">
    <property type="entry name" value="PROKAR_LIPOPROTEIN"/>
    <property type="match status" value="1"/>
</dbReference>
<feature type="chain" id="PRO_5046414149" description="PASTA domain-containing protein" evidence="1">
    <location>
        <begin position="23"/>
        <end position="222"/>
    </location>
</feature>
<sequence>MMTRITATAALALLAACGSASVAEQDASAQTAVAAKPLAIAGVRIGMPATEVQAALARDGWKVETFPGYDWATAVEEQKRQQRGASSFDLPRTGIATIQAKKGDEALIVEFRPVPAGAEVKVAKYEAPMAGRTGAQLRAQLTQRYGAPTRAASPQLPLDLSWCSAGEPCRSAYGAAKPALHAREDVYHKAKLILIEGGDTERAWQAQLQHAAGGGTPNKSSF</sequence>
<evidence type="ECO:0000313" key="2">
    <source>
        <dbReference type="EMBL" id="GAA3698684.1"/>
    </source>
</evidence>
<dbReference type="EMBL" id="BAABBF010000001">
    <property type="protein sequence ID" value="GAA3698684.1"/>
    <property type="molecule type" value="Genomic_DNA"/>
</dbReference>
<keyword evidence="1" id="KW-0732">Signal</keyword>
<comment type="caution">
    <text evidence="2">The sequence shown here is derived from an EMBL/GenBank/DDBJ whole genome shotgun (WGS) entry which is preliminary data.</text>
</comment>
<evidence type="ECO:0000313" key="3">
    <source>
        <dbReference type="Proteomes" id="UP001500523"/>
    </source>
</evidence>
<name>A0ABP7D5N5_9SPHN</name>
<accession>A0ABP7D5N5</accession>